<comment type="caution">
    <text evidence="1">The sequence shown here is derived from an EMBL/GenBank/DDBJ whole genome shotgun (WGS) entry which is preliminary data.</text>
</comment>
<dbReference type="Proteomes" id="UP000714275">
    <property type="component" value="Unassembled WGS sequence"/>
</dbReference>
<name>A0A9P6ZVT8_9AGAM</name>
<sequence length="187" mass="21282">MSDEEPEPQAPIQLEQTRRKKLALEVQSLAPKVLKILDAISEQGMTLSLFLDALSWGDESCHSNDRIRFARTGLMLSEELPGILERWYRPPRNQHKGRRPVGARQNLQKFAIKCVADLLEYEIEHIPLFASPPDKLSQAHLTSFNFEDFIKKVSAGAPVLWDVLERLVFSAKQQARNTHKSPAMVLL</sequence>
<organism evidence="1 2">
    <name type="scientific">Suillus placidus</name>
    <dbReference type="NCBI Taxonomy" id="48579"/>
    <lineage>
        <taxon>Eukaryota</taxon>
        <taxon>Fungi</taxon>
        <taxon>Dikarya</taxon>
        <taxon>Basidiomycota</taxon>
        <taxon>Agaricomycotina</taxon>
        <taxon>Agaricomycetes</taxon>
        <taxon>Agaricomycetidae</taxon>
        <taxon>Boletales</taxon>
        <taxon>Suillineae</taxon>
        <taxon>Suillaceae</taxon>
        <taxon>Suillus</taxon>
    </lineage>
</organism>
<keyword evidence="2" id="KW-1185">Reference proteome</keyword>
<evidence type="ECO:0000313" key="2">
    <source>
        <dbReference type="Proteomes" id="UP000714275"/>
    </source>
</evidence>
<evidence type="ECO:0000313" key="1">
    <source>
        <dbReference type="EMBL" id="KAG1777471.1"/>
    </source>
</evidence>
<proteinExistence type="predicted"/>
<gene>
    <name evidence="1" type="ORF">EV702DRAFT_1101456</name>
</gene>
<dbReference type="OrthoDB" id="2680023at2759"/>
<protein>
    <submittedName>
        <fullName evidence="1">Uncharacterized protein</fullName>
    </submittedName>
</protein>
<reference evidence="1" key="1">
    <citation type="journal article" date="2020" name="New Phytol.">
        <title>Comparative genomics reveals dynamic genome evolution in host specialist ectomycorrhizal fungi.</title>
        <authorList>
            <person name="Lofgren L.A."/>
            <person name="Nguyen N.H."/>
            <person name="Vilgalys R."/>
            <person name="Ruytinx J."/>
            <person name="Liao H.L."/>
            <person name="Branco S."/>
            <person name="Kuo A."/>
            <person name="LaButti K."/>
            <person name="Lipzen A."/>
            <person name="Andreopoulos W."/>
            <person name="Pangilinan J."/>
            <person name="Riley R."/>
            <person name="Hundley H."/>
            <person name="Na H."/>
            <person name="Barry K."/>
            <person name="Grigoriev I.V."/>
            <person name="Stajich J.E."/>
            <person name="Kennedy P.G."/>
        </authorList>
    </citation>
    <scope>NUCLEOTIDE SEQUENCE</scope>
    <source>
        <strain evidence="1">DOB743</strain>
    </source>
</reference>
<accession>A0A9P6ZVT8</accession>
<dbReference type="EMBL" id="JABBWD010000020">
    <property type="protein sequence ID" value="KAG1777471.1"/>
    <property type="molecule type" value="Genomic_DNA"/>
</dbReference>
<dbReference type="AlphaFoldDB" id="A0A9P6ZVT8"/>